<keyword evidence="3" id="KW-0560">Oxidoreductase</keyword>
<gene>
    <name evidence="6" type="ORF">JHE00_02715</name>
</gene>
<dbReference type="InterPro" id="IPR011251">
    <property type="entry name" value="Luciferase-like_dom"/>
</dbReference>
<keyword evidence="2" id="KW-0288">FMN</keyword>
<dbReference type="Gene3D" id="3.20.20.30">
    <property type="entry name" value="Luciferase-like domain"/>
    <property type="match status" value="1"/>
</dbReference>
<evidence type="ECO:0000256" key="2">
    <source>
        <dbReference type="ARBA" id="ARBA00022643"/>
    </source>
</evidence>
<dbReference type="Proteomes" id="UP000635245">
    <property type="component" value="Unassembled WGS sequence"/>
</dbReference>
<evidence type="ECO:0000313" key="6">
    <source>
        <dbReference type="EMBL" id="MBK1783222.1"/>
    </source>
</evidence>
<dbReference type="PANTHER" id="PTHR42847:SF4">
    <property type="entry name" value="ALKANESULFONATE MONOOXYGENASE-RELATED"/>
    <property type="match status" value="1"/>
</dbReference>
<comment type="caution">
    <text evidence="6">The sequence shown here is derived from an EMBL/GenBank/DDBJ whole genome shotgun (WGS) entry which is preliminary data.</text>
</comment>
<dbReference type="InterPro" id="IPR050172">
    <property type="entry name" value="SsuD_RutA_monooxygenase"/>
</dbReference>
<feature type="domain" description="Luciferase-like" evidence="5">
    <location>
        <begin position="13"/>
        <end position="245"/>
    </location>
</feature>
<dbReference type="GO" id="GO:0046306">
    <property type="term" value="P:alkanesulfonate catabolic process"/>
    <property type="evidence" value="ECO:0007669"/>
    <property type="project" value="TreeGrafter"/>
</dbReference>
<dbReference type="RefSeq" id="WP_200314380.1">
    <property type="nucleotide sequence ID" value="NZ_JAENJH010000001.1"/>
</dbReference>
<dbReference type="AlphaFoldDB" id="A0A934V2M7"/>
<dbReference type="SUPFAM" id="SSF51679">
    <property type="entry name" value="Bacterial luciferase-like"/>
    <property type="match status" value="1"/>
</dbReference>
<keyword evidence="4" id="KW-0503">Monooxygenase</keyword>
<dbReference type="InterPro" id="IPR036661">
    <property type="entry name" value="Luciferase-like_sf"/>
</dbReference>
<protein>
    <submittedName>
        <fullName evidence="6">LLM class flavin-dependent oxidoreductase</fullName>
    </submittedName>
</protein>
<dbReference type="GO" id="GO:0008726">
    <property type="term" value="F:alkanesulfonate monooxygenase activity"/>
    <property type="evidence" value="ECO:0007669"/>
    <property type="project" value="TreeGrafter"/>
</dbReference>
<evidence type="ECO:0000259" key="5">
    <source>
        <dbReference type="Pfam" id="PF00296"/>
    </source>
</evidence>
<evidence type="ECO:0000256" key="3">
    <source>
        <dbReference type="ARBA" id="ARBA00023002"/>
    </source>
</evidence>
<dbReference type="PANTHER" id="PTHR42847">
    <property type="entry name" value="ALKANESULFONATE MONOOXYGENASE"/>
    <property type="match status" value="1"/>
</dbReference>
<reference evidence="6" key="1">
    <citation type="submission" date="2020-12" db="EMBL/GenBank/DDBJ databases">
        <title>Prauserella sp. ASG 168, a novel actinomycete isolated from cave rock.</title>
        <authorList>
            <person name="Suriyachadkun C."/>
        </authorList>
    </citation>
    <scope>NUCLEOTIDE SEQUENCE</scope>
    <source>
        <strain evidence="6">ASG 168</strain>
    </source>
</reference>
<proteinExistence type="predicted"/>
<accession>A0A934V2M7</accession>
<dbReference type="Pfam" id="PF00296">
    <property type="entry name" value="Bac_luciferase"/>
    <property type="match status" value="1"/>
</dbReference>
<dbReference type="EMBL" id="JAENJH010000001">
    <property type="protein sequence ID" value="MBK1783222.1"/>
    <property type="molecule type" value="Genomic_DNA"/>
</dbReference>
<keyword evidence="7" id="KW-1185">Reference proteome</keyword>
<sequence>MDIGIGLPSINPAATPAQLLEFARTAERRGFSSLAVIDRLVYGNTEPLVTLGAAAAVTERIKLLTSILLVPFRANGALLAKQAATVDHLSGGRLVLGMAVGGYRDDFDASGVPFEQRGRRFDAMLEDMTRIWAGESRGFAGAIGPAGPGRDQLVFGGSSAKAYARVARWGGGWIGGARGVEAFRAGAAEVRREWTEQGRDGAPRLLALPYFALGPDARRTAEAYLTDHYAIEGEAAQQLAATALTDADAVREAVAAYEQAGCDELVLFPCDPDPRQAELLADVVGLGA</sequence>
<evidence type="ECO:0000313" key="7">
    <source>
        <dbReference type="Proteomes" id="UP000635245"/>
    </source>
</evidence>
<evidence type="ECO:0000256" key="4">
    <source>
        <dbReference type="ARBA" id="ARBA00023033"/>
    </source>
</evidence>
<evidence type="ECO:0000256" key="1">
    <source>
        <dbReference type="ARBA" id="ARBA00022630"/>
    </source>
</evidence>
<keyword evidence="1" id="KW-0285">Flavoprotein</keyword>
<organism evidence="6 7">
    <name type="scientific">Prauserella cavernicola</name>
    <dbReference type="NCBI Taxonomy" id="2800127"/>
    <lineage>
        <taxon>Bacteria</taxon>
        <taxon>Bacillati</taxon>
        <taxon>Actinomycetota</taxon>
        <taxon>Actinomycetes</taxon>
        <taxon>Pseudonocardiales</taxon>
        <taxon>Pseudonocardiaceae</taxon>
        <taxon>Prauserella</taxon>
    </lineage>
</organism>
<name>A0A934V2M7_9PSEU</name>